<dbReference type="InterPro" id="IPR023198">
    <property type="entry name" value="PGP-like_dom2"/>
</dbReference>
<dbReference type="EMBL" id="MN079236">
    <property type="protein sequence ID" value="QEA07368.1"/>
    <property type="molecule type" value="Genomic_DNA"/>
</dbReference>
<sequence length="222" mass="23444">MPQTIVFDVNETLLDLGALDPVFERLFGDAGARREWFAQVLQSAMTVTLTGRYEDFSAVGAAALSMVAQRRGVTLERAGRQDIAAGMRRLPPHPEVADALARLRDAGFPLVALTNSAPEVMRDQLAHAGLSPLLDAMHSVDAARALKPARAVYDTAARLIGERPAALTMVAAHGWDIAGAMSAGWQGAFIARPGQVPEALFPAPTIIAADLAEAADALIARG</sequence>
<gene>
    <name evidence="3" type="primary">dhlB_2</name>
    <name evidence="3" type="ORF">KBTEX_03718</name>
</gene>
<dbReference type="CDD" id="cd02588">
    <property type="entry name" value="HAD_L2-DEX"/>
    <property type="match status" value="1"/>
</dbReference>
<dbReference type="Pfam" id="PF00702">
    <property type="entry name" value="Hydrolase"/>
    <property type="match status" value="1"/>
</dbReference>
<dbReference type="PANTHER" id="PTHR43316:SF3">
    <property type="entry name" value="HALOACID DEHALOGENASE, TYPE II (AFU_ORTHOLOGUE AFUA_2G07750)-RELATED"/>
    <property type="match status" value="1"/>
</dbReference>
<dbReference type="InterPro" id="IPR051540">
    <property type="entry name" value="S-2-haloacid_dehalogenase"/>
</dbReference>
<dbReference type="InterPro" id="IPR006439">
    <property type="entry name" value="HAD-SF_hydro_IA"/>
</dbReference>
<accession>A0A5B8RHI0</accession>
<proteinExistence type="inferred from homology"/>
<keyword evidence="2 3" id="KW-0378">Hydrolase</keyword>
<dbReference type="NCBIfam" id="TIGR01493">
    <property type="entry name" value="HAD-SF-IA-v2"/>
    <property type="match status" value="1"/>
</dbReference>
<dbReference type="PANTHER" id="PTHR43316">
    <property type="entry name" value="HYDROLASE, HALOACID DELAHOGENASE-RELATED"/>
    <property type="match status" value="1"/>
</dbReference>
<dbReference type="InterPro" id="IPR006328">
    <property type="entry name" value="2-HAD"/>
</dbReference>
<dbReference type="InterPro" id="IPR036412">
    <property type="entry name" value="HAD-like_sf"/>
</dbReference>
<dbReference type="SUPFAM" id="SSF56784">
    <property type="entry name" value="HAD-like"/>
    <property type="match status" value="1"/>
</dbReference>
<dbReference type="PRINTS" id="PR00413">
    <property type="entry name" value="HADHALOGNASE"/>
</dbReference>
<dbReference type="Gene3D" id="1.10.150.240">
    <property type="entry name" value="Putative phosphatase, domain 2"/>
    <property type="match status" value="1"/>
</dbReference>
<dbReference type="InterPro" id="IPR023214">
    <property type="entry name" value="HAD_sf"/>
</dbReference>
<comment type="similarity">
    <text evidence="1">Belongs to the HAD-like hydrolase superfamily. S-2-haloalkanoic acid dehalogenase family.</text>
</comment>
<evidence type="ECO:0000256" key="2">
    <source>
        <dbReference type="ARBA" id="ARBA00022801"/>
    </source>
</evidence>
<name>A0A5B8RHI0_9ZZZZ</name>
<dbReference type="NCBIfam" id="TIGR01428">
    <property type="entry name" value="HAD_type_II"/>
    <property type="match status" value="1"/>
</dbReference>
<dbReference type="SFLD" id="SFLDS00003">
    <property type="entry name" value="Haloacid_Dehalogenase"/>
    <property type="match status" value="1"/>
</dbReference>
<dbReference type="EC" id="3.8.1.2" evidence="3"/>
<protein>
    <submittedName>
        <fullName evidence="3">(S)-2-haloacid dehalogenase</fullName>
        <ecNumber evidence="3">3.8.1.2</ecNumber>
    </submittedName>
</protein>
<evidence type="ECO:0000313" key="3">
    <source>
        <dbReference type="EMBL" id="QEA07368.1"/>
    </source>
</evidence>
<dbReference type="GO" id="GO:0018784">
    <property type="term" value="F:(S)-2-haloacid dehalogenase activity"/>
    <property type="evidence" value="ECO:0007669"/>
    <property type="project" value="UniProtKB-EC"/>
</dbReference>
<dbReference type="SFLD" id="SFLDG01129">
    <property type="entry name" value="C1.5:_HAD__Beta-PGM__Phosphata"/>
    <property type="match status" value="1"/>
</dbReference>
<evidence type="ECO:0000256" key="1">
    <source>
        <dbReference type="ARBA" id="ARBA00008106"/>
    </source>
</evidence>
<reference evidence="3" key="1">
    <citation type="submission" date="2019-06" db="EMBL/GenBank/DDBJ databases">
        <authorList>
            <person name="Murdoch R.W."/>
            <person name="Fathepure B."/>
        </authorList>
    </citation>
    <scope>NUCLEOTIDE SEQUENCE</scope>
</reference>
<dbReference type="AlphaFoldDB" id="A0A5B8RHI0"/>
<organism evidence="3">
    <name type="scientific">uncultured organism</name>
    <dbReference type="NCBI Taxonomy" id="155900"/>
    <lineage>
        <taxon>unclassified sequences</taxon>
        <taxon>environmental samples</taxon>
    </lineage>
</organism>
<dbReference type="Gene3D" id="3.40.50.1000">
    <property type="entry name" value="HAD superfamily/HAD-like"/>
    <property type="match status" value="1"/>
</dbReference>